<gene>
    <name evidence="2" type="ORF">KSX_35960</name>
</gene>
<dbReference type="AlphaFoldDB" id="A0A8J3MTA9"/>
<keyword evidence="3" id="KW-1185">Reference proteome</keyword>
<name>A0A8J3MTA9_9CHLR</name>
<evidence type="ECO:0000259" key="1">
    <source>
        <dbReference type="Pfam" id="PF03992"/>
    </source>
</evidence>
<feature type="domain" description="ABM" evidence="1">
    <location>
        <begin position="6"/>
        <end position="65"/>
    </location>
</feature>
<dbReference type="InterPro" id="IPR011008">
    <property type="entry name" value="Dimeric_a/b-barrel"/>
</dbReference>
<dbReference type="Proteomes" id="UP000612362">
    <property type="component" value="Unassembled WGS sequence"/>
</dbReference>
<accession>A0A8J3MTA9</accession>
<sequence length="216" mass="24730">MELIIATLASIRPGQDIDSLTRIRLVYDTLRNAPGVIASNLYQHRSESPYYLLITTWDDEASWKSADKRHNPQLLLSETMGDMLTSLPRQWYMHYLWGYSRAAQQPYIAMANLLTIPVHQLRHANQECLLHLRPLTIQATLTFAFLAYGVTDTDGASVPPQQSNSHSTEPQTTLFSLFSWSSEEERSTFLQHPQMQSLNTTLRQWGKLETLPLDLL</sequence>
<dbReference type="EMBL" id="BNJF01000001">
    <property type="protein sequence ID" value="GHO45433.1"/>
    <property type="molecule type" value="Genomic_DNA"/>
</dbReference>
<evidence type="ECO:0000313" key="2">
    <source>
        <dbReference type="EMBL" id="GHO45433.1"/>
    </source>
</evidence>
<dbReference type="Pfam" id="PF03992">
    <property type="entry name" value="ABM"/>
    <property type="match status" value="1"/>
</dbReference>
<comment type="caution">
    <text evidence="2">The sequence shown here is derived from an EMBL/GenBank/DDBJ whole genome shotgun (WGS) entry which is preliminary data.</text>
</comment>
<proteinExistence type="predicted"/>
<organism evidence="2 3">
    <name type="scientific">Ktedonospora formicarum</name>
    <dbReference type="NCBI Taxonomy" id="2778364"/>
    <lineage>
        <taxon>Bacteria</taxon>
        <taxon>Bacillati</taxon>
        <taxon>Chloroflexota</taxon>
        <taxon>Ktedonobacteria</taxon>
        <taxon>Ktedonobacterales</taxon>
        <taxon>Ktedonobacteraceae</taxon>
        <taxon>Ktedonospora</taxon>
    </lineage>
</organism>
<dbReference type="SUPFAM" id="SSF54909">
    <property type="entry name" value="Dimeric alpha+beta barrel"/>
    <property type="match status" value="1"/>
</dbReference>
<dbReference type="InterPro" id="IPR007138">
    <property type="entry name" value="ABM_dom"/>
</dbReference>
<reference evidence="2" key="1">
    <citation type="submission" date="2020-10" db="EMBL/GenBank/DDBJ databases">
        <title>Taxonomic study of unclassified bacteria belonging to the class Ktedonobacteria.</title>
        <authorList>
            <person name="Yabe S."/>
            <person name="Wang C.M."/>
            <person name="Zheng Y."/>
            <person name="Sakai Y."/>
            <person name="Cavaletti L."/>
            <person name="Monciardini P."/>
            <person name="Donadio S."/>
        </authorList>
    </citation>
    <scope>NUCLEOTIDE SEQUENCE</scope>
    <source>
        <strain evidence="2">SOSP1-1</strain>
    </source>
</reference>
<dbReference type="RefSeq" id="WP_220194764.1">
    <property type="nucleotide sequence ID" value="NZ_BNJF01000001.1"/>
</dbReference>
<evidence type="ECO:0000313" key="3">
    <source>
        <dbReference type="Proteomes" id="UP000612362"/>
    </source>
</evidence>
<protein>
    <recommendedName>
        <fullName evidence="1">ABM domain-containing protein</fullName>
    </recommendedName>
</protein>